<accession>A0A2U3PQL3</accession>
<sequence length="89" mass="9946">MLFCSTFQMPVRRHRERAGLSRSTVHGVVFAFLYDPSCRLQAIRVPKLISRCSESIVAAASARSLTLRLNFFGAQPQHTRCASQGSQMC</sequence>
<evidence type="ECO:0000313" key="2">
    <source>
        <dbReference type="Proteomes" id="UP000246085"/>
    </source>
</evidence>
<dbReference type="Proteomes" id="UP000246085">
    <property type="component" value="Chromosome BRAD3257"/>
</dbReference>
<dbReference type="EMBL" id="LS398110">
    <property type="protein sequence ID" value="SPP91422.1"/>
    <property type="molecule type" value="Genomic_DNA"/>
</dbReference>
<name>A0A2U3PQL3_9BRAD</name>
<dbReference type="KEGG" id="bvz:BRAD3257_0250"/>
<dbReference type="AlphaFoldDB" id="A0A2U3PQL3"/>
<evidence type="ECO:0000313" key="1">
    <source>
        <dbReference type="EMBL" id="SPP91422.1"/>
    </source>
</evidence>
<organism evidence="1 2">
    <name type="scientific">Bradyrhizobium vignae</name>
    <dbReference type="NCBI Taxonomy" id="1549949"/>
    <lineage>
        <taxon>Bacteria</taxon>
        <taxon>Pseudomonadati</taxon>
        <taxon>Pseudomonadota</taxon>
        <taxon>Alphaproteobacteria</taxon>
        <taxon>Hyphomicrobiales</taxon>
        <taxon>Nitrobacteraceae</taxon>
        <taxon>Bradyrhizobium</taxon>
    </lineage>
</organism>
<protein>
    <submittedName>
        <fullName evidence="1">Uncharacterized protein</fullName>
    </submittedName>
</protein>
<reference evidence="1 2" key="1">
    <citation type="submission" date="2018-03" db="EMBL/GenBank/DDBJ databases">
        <authorList>
            <person name="Gully D."/>
        </authorList>
    </citation>
    <scope>NUCLEOTIDE SEQUENCE [LARGE SCALE GENOMIC DNA]</scope>
    <source>
        <strain evidence="1">ORS3257</strain>
    </source>
</reference>
<proteinExistence type="predicted"/>
<gene>
    <name evidence="1" type="ORF">BRAD3257_0250</name>
</gene>